<protein>
    <recommendedName>
        <fullName evidence="6">PucR C-terminal helix-turn-helix domain-containing protein</fullName>
    </recommendedName>
</protein>
<dbReference type="Proteomes" id="UP001501637">
    <property type="component" value="Unassembled WGS sequence"/>
</dbReference>
<comment type="caution">
    <text evidence="4">The sequence shown here is derived from an EMBL/GenBank/DDBJ whole genome shotgun (WGS) entry which is preliminary data.</text>
</comment>
<gene>
    <name evidence="4" type="ORF">GCM10010449_38210</name>
</gene>
<sequence length="247" mass="26464">MARLGLAEQPGVVLALAVADRTGGDRSAARHARYVAERQRLADAFAMHLTAVHPRSAAALVGDVVYGIVPAPAGRPDAEERAARVADEFLERVGERQELLFGVGPLARESSALPASRAGADRALRVLHAGDGARSVARITDVLVESLLLELADVIAERGDPPSGPVARLGAYDAAHHTCLVETLRAWLDAFGDVAAASAAVHVHPNTFRYRLRRLAEVGELDLTDSDARFAAMLQLRLWPRARARRS</sequence>
<proteinExistence type="inferred from homology"/>
<evidence type="ECO:0000313" key="5">
    <source>
        <dbReference type="Proteomes" id="UP001501637"/>
    </source>
</evidence>
<evidence type="ECO:0000259" key="2">
    <source>
        <dbReference type="Pfam" id="PF13556"/>
    </source>
</evidence>
<evidence type="ECO:0000313" key="4">
    <source>
        <dbReference type="EMBL" id="GAA3112280.1"/>
    </source>
</evidence>
<dbReference type="PANTHER" id="PTHR33744">
    <property type="entry name" value="CARBOHYDRATE DIACID REGULATOR"/>
    <property type="match status" value="1"/>
</dbReference>
<accession>A0ABP6MGE2</accession>
<feature type="domain" description="CdaR GGDEF-like" evidence="3">
    <location>
        <begin position="9"/>
        <end position="126"/>
    </location>
</feature>
<dbReference type="Pfam" id="PF17853">
    <property type="entry name" value="GGDEF_2"/>
    <property type="match status" value="1"/>
</dbReference>
<dbReference type="Gene3D" id="1.10.10.2840">
    <property type="entry name" value="PucR C-terminal helix-turn-helix domain"/>
    <property type="match status" value="1"/>
</dbReference>
<comment type="similarity">
    <text evidence="1">Belongs to the CdaR family.</text>
</comment>
<reference evidence="5" key="1">
    <citation type="journal article" date="2019" name="Int. J. Syst. Evol. Microbiol.">
        <title>The Global Catalogue of Microorganisms (GCM) 10K type strain sequencing project: providing services to taxonomists for standard genome sequencing and annotation.</title>
        <authorList>
            <consortium name="The Broad Institute Genomics Platform"/>
            <consortium name="The Broad Institute Genome Sequencing Center for Infectious Disease"/>
            <person name="Wu L."/>
            <person name="Ma J."/>
        </authorList>
    </citation>
    <scope>NUCLEOTIDE SEQUENCE [LARGE SCALE GENOMIC DNA]</scope>
    <source>
        <strain evidence="5">JCM 9092</strain>
    </source>
</reference>
<dbReference type="EMBL" id="BAAAUG010000067">
    <property type="protein sequence ID" value="GAA3112280.1"/>
    <property type="molecule type" value="Genomic_DNA"/>
</dbReference>
<dbReference type="InterPro" id="IPR042070">
    <property type="entry name" value="PucR_C-HTH_sf"/>
</dbReference>
<name>A0ABP6MGE2_9ACTN</name>
<keyword evidence="5" id="KW-1185">Reference proteome</keyword>
<dbReference type="InterPro" id="IPR041522">
    <property type="entry name" value="CdaR_GGDEF"/>
</dbReference>
<evidence type="ECO:0000256" key="1">
    <source>
        <dbReference type="ARBA" id="ARBA00006754"/>
    </source>
</evidence>
<dbReference type="InterPro" id="IPR051448">
    <property type="entry name" value="CdaR-like_regulators"/>
</dbReference>
<dbReference type="PANTHER" id="PTHR33744:SF17">
    <property type="entry name" value="CONSERVED PROTEIN"/>
    <property type="match status" value="1"/>
</dbReference>
<dbReference type="InterPro" id="IPR025736">
    <property type="entry name" value="PucR_C-HTH_dom"/>
</dbReference>
<evidence type="ECO:0000259" key="3">
    <source>
        <dbReference type="Pfam" id="PF17853"/>
    </source>
</evidence>
<evidence type="ECO:0008006" key="6">
    <source>
        <dbReference type="Google" id="ProtNLM"/>
    </source>
</evidence>
<organism evidence="4 5">
    <name type="scientific">Streptomyces rectiviolaceus</name>
    <dbReference type="NCBI Taxonomy" id="332591"/>
    <lineage>
        <taxon>Bacteria</taxon>
        <taxon>Bacillati</taxon>
        <taxon>Actinomycetota</taxon>
        <taxon>Actinomycetes</taxon>
        <taxon>Kitasatosporales</taxon>
        <taxon>Streptomycetaceae</taxon>
        <taxon>Streptomyces</taxon>
    </lineage>
</organism>
<dbReference type="Pfam" id="PF13556">
    <property type="entry name" value="HTH_30"/>
    <property type="match status" value="1"/>
</dbReference>
<feature type="domain" description="PucR C-terminal helix-turn-helix" evidence="2">
    <location>
        <begin position="180"/>
        <end position="238"/>
    </location>
</feature>